<dbReference type="Gene3D" id="3.30.470.30">
    <property type="entry name" value="DNA ligase/mRNA capping enzyme"/>
    <property type="match status" value="1"/>
</dbReference>
<dbReference type="SUPFAM" id="SSF50249">
    <property type="entry name" value="Nucleic acid-binding proteins"/>
    <property type="match status" value="1"/>
</dbReference>
<dbReference type="InterPro" id="IPR012310">
    <property type="entry name" value="DNA_ligase_ATP-dep_cent"/>
</dbReference>
<keyword evidence="17" id="KW-0464">Manganese</keyword>
<evidence type="ECO:0000256" key="12">
    <source>
        <dbReference type="ARBA" id="ARBA00022840"/>
    </source>
</evidence>
<keyword evidence="6" id="KW-0540">Nuclease</keyword>
<feature type="domain" description="ATP-dependent DNA ligase family profile" evidence="22">
    <location>
        <begin position="345"/>
        <end position="478"/>
    </location>
</feature>
<evidence type="ECO:0000256" key="16">
    <source>
        <dbReference type="ARBA" id="ARBA00023204"/>
    </source>
</evidence>
<keyword evidence="10" id="KW-0378">Hydrolase</keyword>
<evidence type="ECO:0000256" key="6">
    <source>
        <dbReference type="ARBA" id="ARBA00022722"/>
    </source>
</evidence>
<dbReference type="InterPro" id="IPR014143">
    <property type="entry name" value="NHEJ_ligase_prk"/>
</dbReference>
<dbReference type="InterPro" id="IPR014144">
    <property type="entry name" value="LigD_PE_domain"/>
</dbReference>
<dbReference type="PANTHER" id="PTHR42705">
    <property type="entry name" value="BIFUNCTIONAL NON-HOMOLOGOUS END JOINING PROTEIN LIGD"/>
    <property type="match status" value="1"/>
</dbReference>
<evidence type="ECO:0000256" key="2">
    <source>
        <dbReference type="ARBA" id="ARBA00012727"/>
    </source>
</evidence>
<keyword evidence="18" id="KW-0511">Multifunctional enzyme</keyword>
<keyword evidence="5" id="KW-0548">Nucleotidyltransferase</keyword>
<dbReference type="Gene3D" id="3.30.1490.70">
    <property type="match status" value="1"/>
</dbReference>
<evidence type="ECO:0000259" key="22">
    <source>
        <dbReference type="PROSITE" id="PS50160"/>
    </source>
</evidence>
<dbReference type="RefSeq" id="WP_072956975.1">
    <property type="nucleotide sequence ID" value="NZ_FQUT01000004.1"/>
</dbReference>
<dbReference type="STRING" id="1416778.SAMN05443633_104424"/>
<dbReference type="CDD" id="cd04865">
    <property type="entry name" value="LigD_Pol_like_2"/>
    <property type="match status" value="1"/>
</dbReference>
<evidence type="ECO:0000256" key="15">
    <source>
        <dbReference type="ARBA" id="ARBA00023172"/>
    </source>
</evidence>
<accession>A0A1M5C700</accession>
<gene>
    <name evidence="23" type="ORF">SAMN05443633_104424</name>
</gene>
<evidence type="ECO:0000313" key="23">
    <source>
        <dbReference type="EMBL" id="SHF50387.1"/>
    </source>
</evidence>
<name>A0A1M5C700_9FLAO</name>
<dbReference type="Pfam" id="PF01068">
    <property type="entry name" value="DNA_ligase_A_M"/>
    <property type="match status" value="1"/>
</dbReference>
<dbReference type="InterPro" id="IPR014146">
    <property type="entry name" value="LigD_ligase_dom"/>
</dbReference>
<evidence type="ECO:0000256" key="9">
    <source>
        <dbReference type="ARBA" id="ARBA00022763"/>
    </source>
</evidence>
<dbReference type="GO" id="GO:0004527">
    <property type="term" value="F:exonuclease activity"/>
    <property type="evidence" value="ECO:0007669"/>
    <property type="project" value="UniProtKB-KW"/>
</dbReference>
<dbReference type="InterPro" id="IPR014145">
    <property type="entry name" value="LigD_pol_dom"/>
</dbReference>
<evidence type="ECO:0000256" key="18">
    <source>
        <dbReference type="ARBA" id="ARBA00023268"/>
    </source>
</evidence>
<keyword evidence="24" id="KW-1185">Reference proteome</keyword>
<evidence type="ECO:0000256" key="10">
    <source>
        <dbReference type="ARBA" id="ARBA00022801"/>
    </source>
</evidence>
<evidence type="ECO:0000313" key="24">
    <source>
        <dbReference type="Proteomes" id="UP000184518"/>
    </source>
</evidence>
<feature type="region of interest" description="Disordered" evidence="21">
    <location>
        <begin position="1"/>
        <end position="25"/>
    </location>
</feature>
<reference evidence="24" key="1">
    <citation type="submission" date="2016-11" db="EMBL/GenBank/DDBJ databases">
        <authorList>
            <person name="Varghese N."/>
            <person name="Submissions S."/>
        </authorList>
    </citation>
    <scope>NUCLEOTIDE SEQUENCE [LARGE SCALE GENOMIC DNA]</scope>
    <source>
        <strain evidence="24">DSM 27619</strain>
    </source>
</reference>
<proteinExistence type="predicted"/>
<keyword evidence="12" id="KW-0067">ATP-binding</keyword>
<dbReference type="InterPro" id="IPR012340">
    <property type="entry name" value="NA-bd_OB-fold"/>
</dbReference>
<keyword evidence="13" id="KW-0239">DNA-directed DNA polymerase</keyword>
<organism evidence="23 24">
    <name type="scientific">Chryseobacterium arachidis</name>
    <dbReference type="NCBI Taxonomy" id="1416778"/>
    <lineage>
        <taxon>Bacteria</taxon>
        <taxon>Pseudomonadati</taxon>
        <taxon>Bacteroidota</taxon>
        <taxon>Flavobacteriia</taxon>
        <taxon>Flavobacteriales</taxon>
        <taxon>Weeksellaceae</taxon>
        <taxon>Chryseobacterium group</taxon>
        <taxon>Chryseobacterium</taxon>
    </lineage>
</organism>
<dbReference type="NCBIfam" id="TIGR02778">
    <property type="entry name" value="ligD_pol"/>
    <property type="match status" value="1"/>
</dbReference>
<dbReference type="GO" id="GO:0005524">
    <property type="term" value="F:ATP binding"/>
    <property type="evidence" value="ECO:0007669"/>
    <property type="project" value="UniProtKB-KW"/>
</dbReference>
<comment type="cofactor">
    <cofactor evidence="1">
        <name>Mn(2+)</name>
        <dbReference type="ChEBI" id="CHEBI:29035"/>
    </cofactor>
</comment>
<keyword evidence="16" id="KW-0234">DNA repair</keyword>
<dbReference type="PROSITE" id="PS50160">
    <property type="entry name" value="DNA_LIGASE_A3"/>
    <property type="match status" value="1"/>
</dbReference>
<evidence type="ECO:0000256" key="14">
    <source>
        <dbReference type="ARBA" id="ARBA00023125"/>
    </source>
</evidence>
<dbReference type="NCBIfam" id="TIGR02776">
    <property type="entry name" value="NHEJ_ligase_prk"/>
    <property type="match status" value="1"/>
</dbReference>
<evidence type="ECO:0000256" key="11">
    <source>
        <dbReference type="ARBA" id="ARBA00022839"/>
    </source>
</evidence>
<dbReference type="AlphaFoldDB" id="A0A1M5C700"/>
<dbReference type="Proteomes" id="UP000184518">
    <property type="component" value="Unassembled WGS sequence"/>
</dbReference>
<dbReference type="EMBL" id="FQUT01000004">
    <property type="protein sequence ID" value="SHF50387.1"/>
    <property type="molecule type" value="Genomic_DNA"/>
</dbReference>
<comment type="catalytic activity">
    <reaction evidence="20">
        <text>ATP + (deoxyribonucleotide)n-3'-hydroxyl + 5'-phospho-(deoxyribonucleotide)m = (deoxyribonucleotide)n+m + AMP + diphosphate.</text>
        <dbReference type="EC" id="6.5.1.1"/>
    </reaction>
</comment>
<evidence type="ECO:0000256" key="3">
    <source>
        <dbReference type="ARBA" id="ARBA00022598"/>
    </source>
</evidence>
<evidence type="ECO:0000256" key="5">
    <source>
        <dbReference type="ARBA" id="ARBA00022695"/>
    </source>
</evidence>
<dbReference type="InterPro" id="IPR012309">
    <property type="entry name" value="DNA_ligase_ATP-dep_C"/>
</dbReference>
<evidence type="ECO:0000256" key="7">
    <source>
        <dbReference type="ARBA" id="ARBA00022723"/>
    </source>
</evidence>
<evidence type="ECO:0000256" key="13">
    <source>
        <dbReference type="ARBA" id="ARBA00022932"/>
    </source>
</evidence>
<keyword evidence="14" id="KW-0238">DNA-binding</keyword>
<dbReference type="SUPFAM" id="SSF56091">
    <property type="entry name" value="DNA ligase/mRNA capping enzyme, catalytic domain"/>
    <property type="match status" value="1"/>
</dbReference>
<keyword evidence="7" id="KW-0479">Metal-binding</keyword>
<dbReference type="GO" id="GO:0003887">
    <property type="term" value="F:DNA-directed DNA polymerase activity"/>
    <property type="evidence" value="ECO:0007669"/>
    <property type="project" value="UniProtKB-KW"/>
</dbReference>
<dbReference type="Gene3D" id="3.90.920.10">
    <property type="entry name" value="DNA primase, PRIM domain"/>
    <property type="match status" value="1"/>
</dbReference>
<evidence type="ECO:0000256" key="21">
    <source>
        <dbReference type="SAM" id="MobiDB-lite"/>
    </source>
</evidence>
<keyword evidence="8" id="KW-0547">Nucleotide-binding</keyword>
<dbReference type="PANTHER" id="PTHR42705:SF2">
    <property type="entry name" value="BIFUNCTIONAL NON-HOMOLOGOUS END JOINING PROTEIN LIGD"/>
    <property type="match status" value="1"/>
</dbReference>
<dbReference type="Pfam" id="PF04679">
    <property type="entry name" value="DNA_ligase_A_C"/>
    <property type="match status" value="1"/>
</dbReference>
<dbReference type="Pfam" id="PF21686">
    <property type="entry name" value="LigD_Prim-Pol"/>
    <property type="match status" value="1"/>
</dbReference>
<evidence type="ECO:0000256" key="8">
    <source>
        <dbReference type="ARBA" id="ARBA00022741"/>
    </source>
</evidence>
<dbReference type="Pfam" id="PF13298">
    <property type="entry name" value="LigD_N"/>
    <property type="match status" value="1"/>
</dbReference>
<evidence type="ECO:0000256" key="19">
    <source>
        <dbReference type="ARBA" id="ARBA00029943"/>
    </source>
</evidence>
<evidence type="ECO:0000256" key="17">
    <source>
        <dbReference type="ARBA" id="ARBA00023211"/>
    </source>
</evidence>
<dbReference type="GO" id="GO:0003677">
    <property type="term" value="F:DNA binding"/>
    <property type="evidence" value="ECO:0007669"/>
    <property type="project" value="UniProtKB-KW"/>
</dbReference>
<keyword evidence="4" id="KW-0808">Transferase</keyword>
<evidence type="ECO:0000256" key="1">
    <source>
        <dbReference type="ARBA" id="ARBA00001936"/>
    </source>
</evidence>
<dbReference type="GO" id="GO:0003910">
    <property type="term" value="F:DNA ligase (ATP) activity"/>
    <property type="evidence" value="ECO:0007669"/>
    <property type="project" value="UniProtKB-EC"/>
</dbReference>
<dbReference type="CDD" id="cd07971">
    <property type="entry name" value="OBF_DNA_ligase_LigD"/>
    <property type="match status" value="1"/>
</dbReference>
<dbReference type="GO" id="GO:0046872">
    <property type="term" value="F:metal ion binding"/>
    <property type="evidence" value="ECO:0007669"/>
    <property type="project" value="UniProtKB-KW"/>
</dbReference>
<keyword evidence="15" id="KW-0233">DNA recombination</keyword>
<dbReference type="EC" id="6.5.1.1" evidence="2"/>
<evidence type="ECO:0000256" key="4">
    <source>
        <dbReference type="ARBA" id="ARBA00022679"/>
    </source>
</evidence>
<protein>
    <recommendedName>
        <fullName evidence="2">DNA ligase (ATP)</fullName>
        <ecNumber evidence="2">6.5.1.1</ecNumber>
    </recommendedName>
    <alternativeName>
        <fullName evidence="19">NHEJ DNA polymerase</fullName>
    </alternativeName>
</protein>
<dbReference type="GO" id="GO:0006281">
    <property type="term" value="P:DNA repair"/>
    <property type="evidence" value="ECO:0007669"/>
    <property type="project" value="UniProtKB-KW"/>
</dbReference>
<dbReference type="GO" id="GO:0006310">
    <property type="term" value="P:DNA recombination"/>
    <property type="evidence" value="ECO:0007669"/>
    <property type="project" value="UniProtKB-KW"/>
</dbReference>
<dbReference type="Gene3D" id="2.40.50.140">
    <property type="entry name" value="Nucleic acid-binding proteins"/>
    <property type="match status" value="1"/>
</dbReference>
<dbReference type="CDD" id="cd07906">
    <property type="entry name" value="Adenylation_DNA_ligase_LigD_LigC"/>
    <property type="match status" value="1"/>
</dbReference>
<dbReference type="NCBIfam" id="TIGR02777">
    <property type="entry name" value="LigD_PE_dom"/>
    <property type="match status" value="1"/>
</dbReference>
<dbReference type="InterPro" id="IPR052171">
    <property type="entry name" value="NHEJ_LigD"/>
</dbReference>
<dbReference type="NCBIfam" id="TIGR02779">
    <property type="entry name" value="NHEJ_ligase_lig"/>
    <property type="match status" value="1"/>
</dbReference>
<dbReference type="OrthoDB" id="9802472at2"/>
<keyword evidence="9" id="KW-0227">DNA damage</keyword>
<keyword evidence="11" id="KW-0269">Exonuclease</keyword>
<keyword evidence="3" id="KW-0436">Ligase</keyword>
<sequence length="899" mass="102890">MKLSAYHKKRSEDKTPEPFGGQPSGTELRFVIQKHDASHLHYDFRLEMDGVLKSWAVPKGPSLDPDIKRLAMMVEDHPYDYKNFEGIIPKGQYGGGTVIVWDEGTYEAAEPVEGDLKKQEKNLLHQLYSGKLKIKLKGKKLKGEFALVKAYGRGENGWLLMKLEDRYATKADITLKDKSVVSKKTIAQMEKSPDKVYGENIIKRNSTVKDKNVTTDKAVEVVKSQLDVEPNDKRSSTRKINTLLKKVPEEKFYHEVKPMLATLVDEPFDSEDWLYEIKWDGYRAVAFMSGKNVELKSRNNKSFSEKFYPIQKELEKMNLNAIIDGEVVVLGKKGTADFGSLQNWRSEADGDLVYYVFDILWYKGKDLKDLPLTERKMILEQVLPQSNSILLSQDFHTSGIEFLAAAKKMGLEGIMAKKKDSLYHTENRTKDWLKIKANKRQEVVIGGYTLNDDSSKLFSSLLVGVYEGKKLIYTGKVGTGFNAKMQKEMMELFKPLITRKVPFVEEPDVNKPSRFRPNPPHASVTWLKPELIGEVSYTELTSDGVMRHPSFEGVRTDKKAKTVVLETEKQTEEIVDSSQTLVKPRSKSERRTLLNPTETTQVKKINRHELKFTNLNKIFWPADKITKCDLINYYYQVAPYILPYLKGRPQSMNRFPNGIAEEGFYFKDITGKAPEWIERYLYKSETDKKEKQYLVGSDEATLLYMANLACIEMNPWNSTVKKPDHPTYCIIDLDPDKNTFDDVIDTALVTKQILDDLGVPSYCKTSGSTGLHIYIPLGNKYTYEQSKEFARIIVKMVHQELPKITSIERQISDRKGKMYLDFLQNRPHATIASVYSVRPKPGATVSMPLHWDEVKRGLKMSDFTIFNAVDRLKEVGDLFKPLLGKGIDMMGVLSNFRDE</sequence>
<evidence type="ECO:0000256" key="20">
    <source>
        <dbReference type="ARBA" id="ARBA00034003"/>
    </source>
</evidence>